<evidence type="ECO:0000256" key="3">
    <source>
        <dbReference type="ARBA" id="ARBA00022801"/>
    </source>
</evidence>
<gene>
    <name evidence="6" type="ORF">CG010_025845</name>
</gene>
<geneLocation type="plasmid" evidence="7">
    <name>pat</name>
</geneLocation>
<evidence type="ECO:0000313" key="7">
    <source>
        <dbReference type="Proteomes" id="UP000222296"/>
    </source>
</evidence>
<evidence type="ECO:0000256" key="4">
    <source>
        <dbReference type="ARBA" id="ARBA00022833"/>
    </source>
</evidence>
<dbReference type="PANTHER" id="PTHR43808">
    <property type="entry name" value="ACETYLORNITHINE DEACETYLASE"/>
    <property type="match status" value="1"/>
</dbReference>
<dbReference type="Gene3D" id="3.40.630.10">
    <property type="entry name" value="Zn peptidases"/>
    <property type="match status" value="1"/>
</dbReference>
<dbReference type="Gene3D" id="3.30.70.360">
    <property type="match status" value="1"/>
</dbReference>
<dbReference type="Pfam" id="PF01546">
    <property type="entry name" value="Peptidase_M20"/>
    <property type="match status" value="1"/>
</dbReference>
<dbReference type="InterPro" id="IPR050072">
    <property type="entry name" value="Peptidase_M20A"/>
</dbReference>
<comment type="cofactor">
    <cofactor evidence="1">
        <name>Zn(2+)</name>
        <dbReference type="ChEBI" id="CHEBI:29105"/>
    </cofactor>
</comment>
<proteinExistence type="predicted"/>
<dbReference type="NCBIfam" id="NF005678">
    <property type="entry name" value="PRK07473.1"/>
    <property type="match status" value="1"/>
</dbReference>
<reference evidence="6 7" key="1">
    <citation type="journal article" date="2017" name="Genome Announc.">
        <title>Draft Genome Sequence of Agrobacterium tumefaciens Biovar 1 Strain 186, Isolated from Walnut.</title>
        <authorList>
            <person name="Poret-Peterson A.T."/>
            <person name="Bhatnagar S."/>
            <person name="McClean A.E."/>
            <person name="Kluepfel D.A."/>
        </authorList>
    </citation>
    <scope>NUCLEOTIDE SEQUENCE [LARGE SCALE GENOMIC DNA]</scope>
    <source>
        <strain evidence="6 7">186</strain>
    </source>
</reference>
<evidence type="ECO:0000256" key="2">
    <source>
        <dbReference type="ARBA" id="ARBA00022723"/>
    </source>
</evidence>
<dbReference type="PANTHER" id="PTHR43808:SF9">
    <property type="entry name" value="BLL0789 PROTEIN"/>
    <property type="match status" value="1"/>
</dbReference>
<keyword evidence="3" id="KW-0378">Hydrolase</keyword>
<dbReference type="PIRSF" id="PIRSF037238">
    <property type="entry name" value="Carboxypeptidase_G2"/>
    <property type="match status" value="1"/>
</dbReference>
<feature type="active site" evidence="5">
    <location>
        <position position="86"/>
    </location>
</feature>
<name>A0AAP9J917_AGRTU</name>
<evidence type="ECO:0000256" key="1">
    <source>
        <dbReference type="ARBA" id="ARBA00001947"/>
    </source>
</evidence>
<dbReference type="InterPro" id="IPR002933">
    <property type="entry name" value="Peptidase_M20"/>
</dbReference>
<keyword evidence="4" id="KW-0862">Zinc</keyword>
<evidence type="ECO:0000313" key="6">
    <source>
        <dbReference type="EMBL" id="QDY97590.1"/>
    </source>
</evidence>
<protein>
    <submittedName>
        <fullName evidence="6">M20/M25/M40 family metallo-hydrolase</fullName>
    </submittedName>
</protein>
<keyword evidence="6" id="KW-0614">Plasmid</keyword>
<dbReference type="PROSITE" id="PS00758">
    <property type="entry name" value="ARGE_DAPE_CPG2_1"/>
    <property type="match status" value="1"/>
</dbReference>
<feature type="active site" description="Proton acceptor" evidence="5">
    <location>
        <position position="148"/>
    </location>
</feature>
<dbReference type="AlphaFoldDB" id="A0AAP9J917"/>
<sequence length="377" mass="40919">MSASYKSLPFDVPTYLAGVRRWVECESPSWDGEAVSRMTALAAEELRASGAVTQHIPGRMGFGDCVFADFSPEDKRPGILVLGHLDTVHPIGSLVSRMPWKEEDGRCYGPGLYDMKGGNYLALTAYRELRKAGIALNLPVRFLLTSDEEQGSPSTRELIEHHAAREKYVLVPEGAEPNGRLVTGRYPTRRFQLWVHGKETHAFLQREDGKSAIIAMAKALVNIDGLNGPECSYTPIYLEAGLKIASVPVSAYAEISSTAKEDRLLEEAFQKLHHVIDEPGITAEVRIKAARPTWTPGPQDEEIWQVARGVGEELAIALDHEMLFGGSDGNITGAIGIATLDALGPVGANAHQVTESIDLASIAPRGRLLAGLMATLK</sequence>
<dbReference type="EMBL" id="CP042276">
    <property type="protein sequence ID" value="QDY97590.1"/>
    <property type="molecule type" value="Genomic_DNA"/>
</dbReference>
<dbReference type="InterPro" id="IPR001261">
    <property type="entry name" value="ArgE/DapE_CS"/>
</dbReference>
<dbReference type="RefSeq" id="WP_099086543.1">
    <property type="nucleotide sequence ID" value="NZ_CP042276.1"/>
</dbReference>
<dbReference type="SUPFAM" id="SSF53187">
    <property type="entry name" value="Zn-dependent exopeptidases"/>
    <property type="match status" value="1"/>
</dbReference>
<dbReference type="GO" id="GO:0046872">
    <property type="term" value="F:metal ion binding"/>
    <property type="evidence" value="ECO:0007669"/>
    <property type="project" value="UniProtKB-KW"/>
</dbReference>
<evidence type="ECO:0000256" key="5">
    <source>
        <dbReference type="PIRSR" id="PIRSR037238-1"/>
    </source>
</evidence>
<keyword evidence="2" id="KW-0479">Metal-binding</keyword>
<accession>A0AAP9J917</accession>
<organism evidence="6 7">
    <name type="scientific">Agrobacterium tumefaciens</name>
    <dbReference type="NCBI Taxonomy" id="358"/>
    <lineage>
        <taxon>Bacteria</taxon>
        <taxon>Pseudomonadati</taxon>
        <taxon>Pseudomonadota</taxon>
        <taxon>Alphaproteobacteria</taxon>
        <taxon>Hyphomicrobiales</taxon>
        <taxon>Rhizobiaceae</taxon>
        <taxon>Rhizobium/Agrobacterium group</taxon>
        <taxon>Agrobacterium</taxon>
        <taxon>Agrobacterium tumefaciens complex</taxon>
    </lineage>
</organism>
<dbReference type="InterPro" id="IPR036264">
    <property type="entry name" value="Bact_exopeptidase_dim_dom"/>
</dbReference>
<dbReference type="SUPFAM" id="SSF55031">
    <property type="entry name" value="Bacterial exopeptidase dimerisation domain"/>
    <property type="match status" value="1"/>
</dbReference>
<dbReference type="Proteomes" id="UP000222296">
    <property type="component" value="Plasmid pAt"/>
</dbReference>
<dbReference type="InterPro" id="IPR017150">
    <property type="entry name" value="Pept_M20_glutamate_carboxypep"/>
</dbReference>
<dbReference type="GO" id="GO:0016787">
    <property type="term" value="F:hydrolase activity"/>
    <property type="evidence" value="ECO:0007669"/>
    <property type="project" value="UniProtKB-KW"/>
</dbReference>